<sequence>MEQQRQQLEGWFHADVGLHQFIQHVCGFLDMLLLASGYQSDGKPAVWTSGTLQRALDWGCHIEEVLDSLPAGPRGQESKQTLNLHLEMVFENEPLPTGMTKVSSAELEKARSLLVQVLAQALPAEIAWLTASIIDAGEEVDLKEFVTRELSQRCMATGCVKSLQQASELAVESCVSRRQDAAVDADIWQLPQDPPECISQELEEWVTRGLRFISSAETIHKLSGAALIFSAGRTQWLKAFESLLSRPDCHLPSVRLEIAELCCFYLASPGWKTLPRKIALSSGSSFNGSAFSADCLGKVPATGSRNGERLIDESEEVEVYLRELLALEKDLWLQLHPILISVALAESLFLEEYIRYVGTMLDCSTGCPQKCTCDICRRYKDARERSWWLLRFHQHVGSDIQKRRMCLGAATGLVDRF</sequence>
<dbReference type="InterPro" id="IPR035428">
    <property type="entry name" value="FANCF"/>
</dbReference>
<dbReference type="Pfam" id="PF11107">
    <property type="entry name" value="FANCF"/>
    <property type="match status" value="1"/>
</dbReference>
<dbReference type="Proteomes" id="UP001605036">
    <property type="component" value="Unassembled WGS sequence"/>
</dbReference>
<organism evidence="1 2">
    <name type="scientific">Riccia fluitans</name>
    <dbReference type="NCBI Taxonomy" id="41844"/>
    <lineage>
        <taxon>Eukaryota</taxon>
        <taxon>Viridiplantae</taxon>
        <taxon>Streptophyta</taxon>
        <taxon>Embryophyta</taxon>
        <taxon>Marchantiophyta</taxon>
        <taxon>Marchantiopsida</taxon>
        <taxon>Marchantiidae</taxon>
        <taxon>Marchantiales</taxon>
        <taxon>Ricciaceae</taxon>
        <taxon>Riccia</taxon>
    </lineage>
</organism>
<dbReference type="PANTHER" id="PTHR14449:SF2">
    <property type="entry name" value="FANCONI ANEMIA GROUP F PROTEIN"/>
    <property type="match status" value="1"/>
</dbReference>
<dbReference type="PANTHER" id="PTHR14449">
    <property type="entry name" value="FANCONI ANEMIA GROUP F PROTEIN FANCF"/>
    <property type="match status" value="1"/>
</dbReference>
<evidence type="ECO:0000313" key="2">
    <source>
        <dbReference type="Proteomes" id="UP001605036"/>
    </source>
</evidence>
<keyword evidence="2" id="KW-1185">Reference proteome</keyword>
<name>A0ABD1XKE3_9MARC</name>
<accession>A0ABD1XKE3</accession>
<reference evidence="1 2" key="1">
    <citation type="submission" date="2024-09" db="EMBL/GenBank/DDBJ databases">
        <title>Chromosome-scale assembly of Riccia fluitans.</title>
        <authorList>
            <person name="Paukszto L."/>
            <person name="Sawicki J."/>
            <person name="Karawczyk K."/>
            <person name="Piernik-Szablinska J."/>
            <person name="Szczecinska M."/>
            <person name="Mazdziarz M."/>
        </authorList>
    </citation>
    <scope>NUCLEOTIDE SEQUENCE [LARGE SCALE GENOMIC DNA]</scope>
    <source>
        <strain evidence="1">Rf_01</strain>
        <tissue evidence="1">Aerial parts of the thallus</tissue>
    </source>
</reference>
<dbReference type="AlphaFoldDB" id="A0ABD1XKE3"/>
<gene>
    <name evidence="1" type="ORF">R1flu_027948</name>
</gene>
<comment type="caution">
    <text evidence="1">The sequence shown here is derived from an EMBL/GenBank/DDBJ whole genome shotgun (WGS) entry which is preliminary data.</text>
</comment>
<proteinExistence type="predicted"/>
<protein>
    <submittedName>
        <fullName evidence="1">Uncharacterized protein</fullName>
    </submittedName>
</protein>
<dbReference type="EMBL" id="JBHFFA010000008">
    <property type="protein sequence ID" value="KAL2609375.1"/>
    <property type="molecule type" value="Genomic_DNA"/>
</dbReference>
<evidence type="ECO:0000313" key="1">
    <source>
        <dbReference type="EMBL" id="KAL2609375.1"/>
    </source>
</evidence>